<sequence length="480" mass="51406">MTNIPQTEVAQEKIRPVPITIALIIGAFIGLFSETALNMALTNIMAEFQILPHVAQWLTTGYLLVLGILVPVTGFLLQWFTTRQLFIASLCFSIIGAIIGGLAPSFEILMISRIVQAMGTAILLPLMTNVILLIFPPSKRGTVMGTMGLVIMVAPAVGPTLSGLLVDSWGWQSIFWIFTPVLILSLIFGMIFIQNVSTITKPKIDILSILLSSIGFGGVVYGFSSAGKGTGSWLDPIVFIPILIGLIALLIFSIRQLKLDQPMLDLKVFKFPMFSLGVIMVFLGMMIILSSAILLPLYLKGGLLLTALAAGFVLLPGGIINGLMSPITGRLFDKFGPKFLIIPGFALTTTFTFLFTNVTTETSQIAIIIMHTILFIGVAMVMMPSQTNGLNQLPKSNYPDGSAIMNTLSQIAGAIGTAIAIGFLSAGQASYLDAATNPNDPLVIAEALTAGTQNAFFFAFIASIIGLIVSLFVKRVKVSH</sequence>
<dbReference type="GO" id="GO:0005886">
    <property type="term" value="C:plasma membrane"/>
    <property type="evidence" value="ECO:0007669"/>
    <property type="project" value="UniProtKB-SubCell"/>
</dbReference>
<feature type="transmembrane region" description="Helical" evidence="7">
    <location>
        <begin position="205"/>
        <end position="224"/>
    </location>
</feature>
<dbReference type="RefSeq" id="WP_061947637.1">
    <property type="nucleotide sequence ID" value="NZ_LTAO01000003.1"/>
</dbReference>
<dbReference type="Gene3D" id="1.20.1250.20">
    <property type="entry name" value="MFS general substrate transporter like domains"/>
    <property type="match status" value="1"/>
</dbReference>
<dbReference type="PROSITE" id="PS50850">
    <property type="entry name" value="MFS"/>
    <property type="match status" value="1"/>
</dbReference>
<feature type="transmembrane region" description="Helical" evidence="7">
    <location>
        <begin position="274"/>
        <end position="298"/>
    </location>
</feature>
<evidence type="ECO:0000313" key="9">
    <source>
        <dbReference type="EMBL" id="KYG34137.1"/>
    </source>
</evidence>
<evidence type="ECO:0000313" key="10">
    <source>
        <dbReference type="Proteomes" id="UP000075806"/>
    </source>
</evidence>
<comment type="caution">
    <text evidence="9">The sequence shown here is derived from an EMBL/GenBank/DDBJ whole genome shotgun (WGS) entry which is preliminary data.</text>
</comment>
<evidence type="ECO:0000256" key="6">
    <source>
        <dbReference type="ARBA" id="ARBA00023136"/>
    </source>
</evidence>
<feature type="transmembrane region" description="Helical" evidence="7">
    <location>
        <begin position="455"/>
        <end position="473"/>
    </location>
</feature>
<dbReference type="OrthoDB" id="9816041at2"/>
<keyword evidence="5 7" id="KW-1133">Transmembrane helix</keyword>
<evidence type="ECO:0000259" key="8">
    <source>
        <dbReference type="PROSITE" id="PS50850"/>
    </source>
</evidence>
<feature type="transmembrane region" description="Helical" evidence="7">
    <location>
        <begin position="173"/>
        <end position="193"/>
    </location>
</feature>
<keyword evidence="3" id="KW-1003">Cell membrane</keyword>
<evidence type="ECO:0000256" key="2">
    <source>
        <dbReference type="ARBA" id="ARBA00022448"/>
    </source>
</evidence>
<dbReference type="InterPro" id="IPR011701">
    <property type="entry name" value="MFS"/>
</dbReference>
<dbReference type="Pfam" id="PF07690">
    <property type="entry name" value="MFS_1"/>
    <property type="match status" value="1"/>
</dbReference>
<name>A0A162EZY3_9BACI</name>
<feature type="transmembrane region" description="Helical" evidence="7">
    <location>
        <begin position="364"/>
        <end position="382"/>
    </location>
</feature>
<dbReference type="InterPro" id="IPR020846">
    <property type="entry name" value="MFS_dom"/>
</dbReference>
<dbReference type="InterPro" id="IPR004638">
    <property type="entry name" value="EmrB-like"/>
</dbReference>
<evidence type="ECO:0000256" key="7">
    <source>
        <dbReference type="SAM" id="Phobius"/>
    </source>
</evidence>
<feature type="transmembrane region" description="Helical" evidence="7">
    <location>
        <begin position="403"/>
        <end position="424"/>
    </location>
</feature>
<gene>
    <name evidence="9" type="ORF">AZF04_15015</name>
</gene>
<feature type="transmembrane region" description="Helical" evidence="7">
    <location>
        <begin position="142"/>
        <end position="161"/>
    </location>
</feature>
<keyword evidence="6 7" id="KW-0472">Membrane</keyword>
<keyword evidence="2" id="KW-0813">Transport</keyword>
<feature type="transmembrane region" description="Helical" evidence="7">
    <location>
        <begin position="115"/>
        <end position="135"/>
    </location>
</feature>
<dbReference type="Gene3D" id="1.20.1720.10">
    <property type="entry name" value="Multidrug resistance protein D"/>
    <property type="match status" value="1"/>
</dbReference>
<evidence type="ECO:0000256" key="5">
    <source>
        <dbReference type="ARBA" id="ARBA00022989"/>
    </source>
</evidence>
<dbReference type="CDD" id="cd17503">
    <property type="entry name" value="MFS_LmrB_MDR_like"/>
    <property type="match status" value="1"/>
</dbReference>
<protein>
    <submittedName>
        <fullName evidence="9">Multidrug MFS transporter</fullName>
    </submittedName>
</protein>
<dbReference type="InterPro" id="IPR036259">
    <property type="entry name" value="MFS_trans_sf"/>
</dbReference>
<organism evidence="9 10">
    <name type="scientific">Alkalihalobacillus trypoxylicola</name>
    <dbReference type="NCBI Taxonomy" id="519424"/>
    <lineage>
        <taxon>Bacteria</taxon>
        <taxon>Bacillati</taxon>
        <taxon>Bacillota</taxon>
        <taxon>Bacilli</taxon>
        <taxon>Bacillales</taxon>
        <taxon>Bacillaceae</taxon>
        <taxon>Alkalihalobacillus</taxon>
    </lineage>
</organism>
<dbReference type="PANTHER" id="PTHR42718:SF43">
    <property type="entry name" value="LINCOMYCIN RESISTANCE PROTEIN LMRB"/>
    <property type="match status" value="1"/>
</dbReference>
<feature type="domain" description="Major facilitator superfamily (MFS) profile" evidence="8">
    <location>
        <begin position="19"/>
        <end position="478"/>
    </location>
</feature>
<accession>A0A162EZY3</accession>
<dbReference type="PANTHER" id="PTHR42718">
    <property type="entry name" value="MAJOR FACILITATOR SUPERFAMILY MULTIDRUG TRANSPORTER MFSC"/>
    <property type="match status" value="1"/>
</dbReference>
<evidence type="ECO:0000256" key="4">
    <source>
        <dbReference type="ARBA" id="ARBA00022692"/>
    </source>
</evidence>
<dbReference type="Proteomes" id="UP000075806">
    <property type="component" value="Unassembled WGS sequence"/>
</dbReference>
<evidence type="ECO:0000256" key="1">
    <source>
        <dbReference type="ARBA" id="ARBA00004651"/>
    </source>
</evidence>
<dbReference type="PRINTS" id="PR01036">
    <property type="entry name" value="TCRTETB"/>
</dbReference>
<feature type="transmembrane region" description="Helical" evidence="7">
    <location>
        <begin position="339"/>
        <end position="358"/>
    </location>
</feature>
<feature type="transmembrane region" description="Helical" evidence="7">
    <location>
        <begin position="21"/>
        <end position="41"/>
    </location>
</feature>
<dbReference type="STRING" id="519424.AZF04_15015"/>
<feature type="transmembrane region" description="Helical" evidence="7">
    <location>
        <begin position="236"/>
        <end position="254"/>
    </location>
</feature>
<dbReference type="AlphaFoldDB" id="A0A162EZY3"/>
<feature type="transmembrane region" description="Helical" evidence="7">
    <location>
        <begin position="85"/>
        <end position="103"/>
    </location>
</feature>
<reference evidence="9" key="1">
    <citation type="submission" date="2016-02" db="EMBL/GenBank/DDBJ databases">
        <title>Genome sequence of Bacillus trypoxylicola KCTC 13244(T).</title>
        <authorList>
            <person name="Jeong H."/>
            <person name="Park S.-H."/>
            <person name="Choi S.-K."/>
        </authorList>
    </citation>
    <scope>NUCLEOTIDE SEQUENCE [LARGE SCALE GENOMIC DNA]</scope>
    <source>
        <strain evidence="9">KCTC 13244</strain>
    </source>
</reference>
<proteinExistence type="predicted"/>
<comment type="subcellular location">
    <subcellularLocation>
        <location evidence="1">Cell membrane</location>
        <topology evidence="1">Multi-pass membrane protein</topology>
    </subcellularLocation>
</comment>
<feature type="transmembrane region" description="Helical" evidence="7">
    <location>
        <begin position="304"/>
        <end position="327"/>
    </location>
</feature>
<evidence type="ECO:0000256" key="3">
    <source>
        <dbReference type="ARBA" id="ARBA00022475"/>
    </source>
</evidence>
<keyword evidence="10" id="KW-1185">Reference proteome</keyword>
<dbReference type="GO" id="GO:0022857">
    <property type="term" value="F:transmembrane transporter activity"/>
    <property type="evidence" value="ECO:0007669"/>
    <property type="project" value="InterPro"/>
</dbReference>
<feature type="transmembrane region" description="Helical" evidence="7">
    <location>
        <begin position="61"/>
        <end position="80"/>
    </location>
</feature>
<dbReference type="EMBL" id="LTAO01000003">
    <property type="protein sequence ID" value="KYG34137.1"/>
    <property type="molecule type" value="Genomic_DNA"/>
</dbReference>
<keyword evidence="4 7" id="KW-0812">Transmembrane</keyword>
<dbReference type="NCBIfam" id="TIGR00711">
    <property type="entry name" value="efflux_EmrB"/>
    <property type="match status" value="1"/>
</dbReference>
<dbReference type="SUPFAM" id="SSF103473">
    <property type="entry name" value="MFS general substrate transporter"/>
    <property type="match status" value="1"/>
</dbReference>